<organism evidence="2 3">
    <name type="scientific">Amycolatopsis cynarae</name>
    <dbReference type="NCBI Taxonomy" id="2995223"/>
    <lineage>
        <taxon>Bacteria</taxon>
        <taxon>Bacillati</taxon>
        <taxon>Actinomycetota</taxon>
        <taxon>Actinomycetes</taxon>
        <taxon>Pseudonocardiales</taxon>
        <taxon>Pseudonocardiaceae</taxon>
        <taxon>Amycolatopsis</taxon>
    </lineage>
</organism>
<dbReference type="EMBL" id="CP113836">
    <property type="protein sequence ID" value="WAL67686.1"/>
    <property type="molecule type" value="Genomic_DNA"/>
</dbReference>
<dbReference type="Gene3D" id="1.10.150.20">
    <property type="entry name" value="5' to 3' exonuclease, C-terminal subdomain"/>
    <property type="match status" value="1"/>
</dbReference>
<name>A0ABY7B699_9PSEU</name>
<gene>
    <name evidence="2" type="ORF">ORV05_07865</name>
</gene>
<feature type="region of interest" description="Disordered" evidence="1">
    <location>
        <begin position="207"/>
        <end position="259"/>
    </location>
</feature>
<protein>
    <submittedName>
        <fullName evidence="2">Uncharacterized protein</fullName>
    </submittedName>
</protein>
<reference evidence="2" key="1">
    <citation type="submission" date="2022-11" db="EMBL/GenBank/DDBJ databases">
        <authorList>
            <person name="Mo P."/>
        </authorList>
    </citation>
    <scope>NUCLEOTIDE SEQUENCE</scope>
    <source>
        <strain evidence="2">HUAS 11-8</strain>
    </source>
</reference>
<dbReference type="Proteomes" id="UP001163203">
    <property type="component" value="Chromosome"/>
</dbReference>
<keyword evidence="3" id="KW-1185">Reference proteome</keyword>
<feature type="compositionally biased region" description="Basic and acidic residues" evidence="1">
    <location>
        <begin position="220"/>
        <end position="234"/>
    </location>
</feature>
<evidence type="ECO:0000313" key="3">
    <source>
        <dbReference type="Proteomes" id="UP001163203"/>
    </source>
</evidence>
<sequence>MSTTEPVADSQSTQDPAAAKCRVGAAARAVLDDILSFAQRAVALLSTSDALRESGLQQATILTKQRARAALKDRPVIELRDLVGKGARLGAGYRSVSAVVLANPQQLEAVPGIGLQTAHQVSAAARCLSQEVRQETRVRLDPDRQYLGQTQLLATPPPRHADSAHSRLQDPLYLFITRTTQLVEESEPTTSRVAMFFYGRAEKMATHRARQTRSNSGRILDSRPAADRRTAEKGRRSRLLHPRPAVAGVRRRCRERSEHHPVTLDDEAIPLKERIILAERHRLGVQS</sequence>
<proteinExistence type="predicted"/>
<evidence type="ECO:0000256" key="1">
    <source>
        <dbReference type="SAM" id="MobiDB-lite"/>
    </source>
</evidence>
<evidence type="ECO:0000313" key="2">
    <source>
        <dbReference type="EMBL" id="WAL67686.1"/>
    </source>
</evidence>
<accession>A0ABY7B699</accession>
<dbReference type="RefSeq" id="WP_268757782.1">
    <property type="nucleotide sequence ID" value="NZ_CP113836.1"/>
</dbReference>